<accession>G0S8L8</accession>
<dbReference type="HOGENOM" id="CLU_966434_0_0_1"/>
<sequence>MARVSSLALAAAGISAVAAQSDNVVSILMPYADSNGMHASIITAAPTATSYWVSCPSGVPSSDCGIVDGMSVVYGPSTWEWTTTAGDWYTSVAHCQLNPSADTGVCTETQIFYSFEAVQTRTITNFATGLSPVTITAGPTASATSSVSPSTTATDTAEPTATEPTATGTAEPTATGRPGDDIDDEEPVTKSSTSASFTGKSSATAAPGGPGATVTATTHTTLTTCPTPVGTGGVPIGTGNLPHFPPSPTGPSGPGVTNGVPVIAGAGRTAGKVGLAAVAGVLGAVFLL</sequence>
<dbReference type="OMA" id="TTYKITC"/>
<dbReference type="KEGG" id="cthr:CTHT_0038540"/>
<feature type="compositionally biased region" description="Low complexity" evidence="1">
    <location>
        <begin position="138"/>
        <end position="175"/>
    </location>
</feature>
<evidence type="ECO:0000256" key="1">
    <source>
        <dbReference type="SAM" id="MobiDB-lite"/>
    </source>
</evidence>
<dbReference type="Proteomes" id="UP000008066">
    <property type="component" value="Unassembled WGS sequence"/>
</dbReference>
<feature type="compositionally biased region" description="Low complexity" evidence="1">
    <location>
        <begin position="189"/>
        <end position="229"/>
    </location>
</feature>
<feature type="region of interest" description="Disordered" evidence="1">
    <location>
        <begin position="138"/>
        <end position="254"/>
    </location>
</feature>
<proteinExistence type="predicted"/>
<dbReference type="EMBL" id="GL988041">
    <property type="protein sequence ID" value="EGS21978.1"/>
    <property type="molecule type" value="Genomic_DNA"/>
</dbReference>
<protein>
    <submittedName>
        <fullName evidence="3">Uncharacterized protein</fullName>
    </submittedName>
</protein>
<reference evidence="3 4" key="1">
    <citation type="journal article" date="2011" name="Cell">
        <title>Insight into structure and assembly of the nuclear pore complex by utilizing the genome of a eukaryotic thermophile.</title>
        <authorList>
            <person name="Amlacher S."/>
            <person name="Sarges P."/>
            <person name="Flemming D."/>
            <person name="van Noort V."/>
            <person name="Kunze R."/>
            <person name="Devos D.P."/>
            <person name="Arumugam M."/>
            <person name="Bork P."/>
            <person name="Hurt E."/>
        </authorList>
    </citation>
    <scope>NUCLEOTIDE SEQUENCE [LARGE SCALE GENOMIC DNA]</scope>
    <source>
        <strain evidence="4">DSM 1495 / CBS 144.50 / IMI 039719</strain>
    </source>
</reference>
<dbReference type="GeneID" id="18257892"/>
<evidence type="ECO:0000256" key="2">
    <source>
        <dbReference type="SAM" id="SignalP"/>
    </source>
</evidence>
<dbReference type="RefSeq" id="XP_006694274.1">
    <property type="nucleotide sequence ID" value="XM_006694211.1"/>
</dbReference>
<gene>
    <name evidence="3" type="ORF">CTHT_0038540</name>
</gene>
<dbReference type="PANTHER" id="PTHR40640:SF1">
    <property type="entry name" value="ANCHORED GLYCOPROTEIN, PUTATIVE (AFU_ORTHOLOGUE AFUA_8G04860)-RELATED"/>
    <property type="match status" value="1"/>
</dbReference>
<dbReference type="OrthoDB" id="4991875at2759"/>
<keyword evidence="2" id="KW-0732">Signal</keyword>
<evidence type="ECO:0000313" key="4">
    <source>
        <dbReference type="Proteomes" id="UP000008066"/>
    </source>
</evidence>
<name>G0S8L8_CHATD</name>
<evidence type="ECO:0000313" key="3">
    <source>
        <dbReference type="EMBL" id="EGS21978.1"/>
    </source>
</evidence>
<dbReference type="AlphaFoldDB" id="G0S8L8"/>
<dbReference type="PANTHER" id="PTHR40640">
    <property type="entry name" value="ANCHORED GLYCOPROTEIN, PUTATIVE (AFU_ORTHOLOGUE AFUA_8G04860)-RELATED"/>
    <property type="match status" value="1"/>
</dbReference>
<feature type="signal peptide" evidence="2">
    <location>
        <begin position="1"/>
        <end position="19"/>
    </location>
</feature>
<organism evidence="4">
    <name type="scientific">Chaetomium thermophilum (strain DSM 1495 / CBS 144.50 / IMI 039719)</name>
    <name type="common">Thermochaetoides thermophila</name>
    <dbReference type="NCBI Taxonomy" id="759272"/>
    <lineage>
        <taxon>Eukaryota</taxon>
        <taxon>Fungi</taxon>
        <taxon>Dikarya</taxon>
        <taxon>Ascomycota</taxon>
        <taxon>Pezizomycotina</taxon>
        <taxon>Sordariomycetes</taxon>
        <taxon>Sordariomycetidae</taxon>
        <taxon>Sordariales</taxon>
        <taxon>Chaetomiaceae</taxon>
        <taxon>Thermochaetoides</taxon>
    </lineage>
</organism>
<feature type="chain" id="PRO_5003408904" evidence="2">
    <location>
        <begin position="20"/>
        <end position="288"/>
    </location>
</feature>
<keyword evidence="4" id="KW-1185">Reference proteome</keyword>